<evidence type="ECO:0000313" key="3">
    <source>
        <dbReference type="Proteomes" id="UP000198609"/>
    </source>
</evidence>
<name>A0A1H4KPQ9_STRMJ</name>
<evidence type="ECO:0000256" key="1">
    <source>
        <dbReference type="SAM" id="MobiDB-lite"/>
    </source>
</evidence>
<reference evidence="3" key="1">
    <citation type="submission" date="2016-10" db="EMBL/GenBank/DDBJ databases">
        <authorList>
            <person name="Varghese N."/>
            <person name="Submissions S."/>
        </authorList>
    </citation>
    <scope>NUCLEOTIDE SEQUENCE [LARGE SCALE GENOMIC DNA]</scope>
    <source>
        <strain evidence="3">DSM 40318</strain>
    </source>
</reference>
<gene>
    <name evidence="2" type="ORF">SAMN04490356_0891</name>
</gene>
<feature type="compositionally biased region" description="Basic and acidic residues" evidence="1">
    <location>
        <begin position="11"/>
        <end position="25"/>
    </location>
</feature>
<evidence type="ECO:0000313" key="2">
    <source>
        <dbReference type="EMBL" id="SEB60514.1"/>
    </source>
</evidence>
<protein>
    <submittedName>
        <fullName evidence="2">Uncharacterized protein</fullName>
    </submittedName>
</protein>
<organism evidence="2 3">
    <name type="scientific">Streptomyces melanosporofaciens</name>
    <dbReference type="NCBI Taxonomy" id="67327"/>
    <lineage>
        <taxon>Bacteria</taxon>
        <taxon>Bacillati</taxon>
        <taxon>Actinomycetota</taxon>
        <taxon>Actinomycetes</taxon>
        <taxon>Kitasatosporales</taxon>
        <taxon>Streptomycetaceae</taxon>
        <taxon>Streptomyces</taxon>
        <taxon>Streptomyces violaceusniger group</taxon>
    </lineage>
</organism>
<dbReference type="Proteomes" id="UP000198609">
    <property type="component" value="Unassembled WGS sequence"/>
</dbReference>
<dbReference type="AlphaFoldDB" id="A0A1H4KPQ9"/>
<accession>A0A1H4KPQ9</accession>
<keyword evidence="3" id="KW-1185">Reference proteome</keyword>
<sequence length="273" mass="30268">MFNQPSGKGNPGDRRRGEVTAEDMKRVTPADFAELQKASRGYCRTVDSTRSRKRMDGSATAARSGYALYGTDDVSDDVTQDAVLIFAKRLGEIIATCEVSAVWIDSREPCAWQYIRRDGETIIVTCKTLQYWAVRDAAARNGYRLDVKPDEMDVMPGQQITRGIPHADKLSTLAVTPYLSGNSETIFRSAWGDGSEYPTLRRMLRYASTADDLGRAGVIGKTAQEMYGGPLNSSSKVQRARDTGAKEWRALSASLDTARDELIYRSTRPQKDD</sequence>
<proteinExistence type="predicted"/>
<dbReference type="EMBL" id="FNST01000002">
    <property type="protein sequence ID" value="SEB60514.1"/>
    <property type="molecule type" value="Genomic_DNA"/>
</dbReference>
<feature type="region of interest" description="Disordered" evidence="1">
    <location>
        <begin position="1"/>
        <end position="25"/>
    </location>
</feature>